<accession>A0A644VUN2</accession>
<organism evidence="2">
    <name type="scientific">bioreactor metagenome</name>
    <dbReference type="NCBI Taxonomy" id="1076179"/>
    <lineage>
        <taxon>unclassified sequences</taxon>
        <taxon>metagenomes</taxon>
        <taxon>ecological metagenomes</taxon>
    </lineage>
</organism>
<dbReference type="EC" id="2.1.1.163" evidence="2"/>
<gene>
    <name evidence="2" type="primary">ubiE_34</name>
    <name evidence="2" type="ORF">SDC9_40221</name>
</gene>
<keyword evidence="1 2" id="KW-0808">Transferase</keyword>
<dbReference type="SUPFAM" id="SSF53335">
    <property type="entry name" value="S-adenosyl-L-methionine-dependent methyltransferases"/>
    <property type="match status" value="1"/>
</dbReference>
<dbReference type="Pfam" id="PF13489">
    <property type="entry name" value="Methyltransf_23"/>
    <property type="match status" value="1"/>
</dbReference>
<sequence length="199" mass="22499">MDYFKNKAAEWDSPIKIEMAEKFIAELLKNQIPTRDNKILDYGCGTGLVGMELSKITRDVVYLDSSESMIEILKKKLDAQKDWGRTIIQGEIFAYNQRDIDIITTLMALHHIEDIDEVLNHITQNILKSSGVIVIGDLTEEDGSFHNGDPVPHKGFNKEELAGKLSKAGLEVINSYTYNTMVKGDKKFDQFIMVAKKSN</sequence>
<comment type="caution">
    <text evidence="2">The sequence shown here is derived from an EMBL/GenBank/DDBJ whole genome shotgun (WGS) entry which is preliminary data.</text>
</comment>
<evidence type="ECO:0000256" key="1">
    <source>
        <dbReference type="ARBA" id="ARBA00022679"/>
    </source>
</evidence>
<dbReference type="AlphaFoldDB" id="A0A644VUN2"/>
<name>A0A644VUN2_9ZZZZ</name>
<dbReference type="CDD" id="cd02440">
    <property type="entry name" value="AdoMet_MTases"/>
    <property type="match status" value="1"/>
</dbReference>
<keyword evidence="2" id="KW-0489">Methyltransferase</keyword>
<evidence type="ECO:0000313" key="2">
    <source>
        <dbReference type="EMBL" id="MPL94073.1"/>
    </source>
</evidence>
<dbReference type="GO" id="GO:0032259">
    <property type="term" value="P:methylation"/>
    <property type="evidence" value="ECO:0007669"/>
    <property type="project" value="UniProtKB-KW"/>
</dbReference>
<reference evidence="2" key="1">
    <citation type="submission" date="2019-08" db="EMBL/GenBank/DDBJ databases">
        <authorList>
            <person name="Kucharzyk K."/>
            <person name="Murdoch R.W."/>
            <person name="Higgins S."/>
            <person name="Loffler F."/>
        </authorList>
    </citation>
    <scope>NUCLEOTIDE SEQUENCE</scope>
</reference>
<keyword evidence="2" id="KW-0830">Ubiquinone</keyword>
<dbReference type="PANTHER" id="PTHR43861">
    <property type="entry name" value="TRANS-ACONITATE 2-METHYLTRANSFERASE-RELATED"/>
    <property type="match status" value="1"/>
</dbReference>
<protein>
    <submittedName>
        <fullName evidence="2">Ubiquinone/menaquinone biosynthesis C-methyltransferase UbiE</fullName>
        <ecNumber evidence="2">2.1.1.163</ecNumber>
    </submittedName>
</protein>
<proteinExistence type="predicted"/>
<dbReference type="InterPro" id="IPR029063">
    <property type="entry name" value="SAM-dependent_MTases_sf"/>
</dbReference>
<dbReference type="EMBL" id="VSSQ01000413">
    <property type="protein sequence ID" value="MPL94073.1"/>
    <property type="molecule type" value="Genomic_DNA"/>
</dbReference>
<dbReference type="PANTHER" id="PTHR43861:SF3">
    <property type="entry name" value="PUTATIVE (AFU_ORTHOLOGUE AFUA_2G14390)-RELATED"/>
    <property type="match status" value="1"/>
</dbReference>
<dbReference type="GO" id="GO:0043770">
    <property type="term" value="F:demethylmenaquinone methyltransferase activity"/>
    <property type="evidence" value="ECO:0007669"/>
    <property type="project" value="UniProtKB-EC"/>
</dbReference>
<dbReference type="Gene3D" id="3.40.50.150">
    <property type="entry name" value="Vaccinia Virus protein VP39"/>
    <property type="match status" value="1"/>
</dbReference>